<feature type="compositionally biased region" description="Low complexity" evidence="1">
    <location>
        <begin position="31"/>
        <end position="45"/>
    </location>
</feature>
<feature type="compositionally biased region" description="Low complexity" evidence="1">
    <location>
        <begin position="12"/>
        <end position="21"/>
    </location>
</feature>
<keyword evidence="3" id="KW-1185">Reference proteome</keyword>
<evidence type="ECO:0000313" key="3">
    <source>
        <dbReference type="Proteomes" id="UP001335648"/>
    </source>
</evidence>
<organism evidence="2 3">
    <name type="scientific">Champsocephalus esox</name>
    <name type="common">pike icefish</name>
    <dbReference type="NCBI Taxonomy" id="159716"/>
    <lineage>
        <taxon>Eukaryota</taxon>
        <taxon>Metazoa</taxon>
        <taxon>Chordata</taxon>
        <taxon>Craniata</taxon>
        <taxon>Vertebrata</taxon>
        <taxon>Euteleostomi</taxon>
        <taxon>Actinopterygii</taxon>
        <taxon>Neopterygii</taxon>
        <taxon>Teleostei</taxon>
        <taxon>Neoteleostei</taxon>
        <taxon>Acanthomorphata</taxon>
        <taxon>Eupercaria</taxon>
        <taxon>Perciformes</taxon>
        <taxon>Notothenioidei</taxon>
        <taxon>Channichthyidae</taxon>
        <taxon>Champsocephalus</taxon>
    </lineage>
</organism>
<dbReference type="AlphaFoldDB" id="A0AAN8GYD0"/>
<reference evidence="2 3" key="1">
    <citation type="journal article" date="2023" name="Mol. Biol. Evol.">
        <title>Genomics of Secondarily Temperate Adaptation in the Only Non-Antarctic Icefish.</title>
        <authorList>
            <person name="Rivera-Colon A.G."/>
            <person name="Rayamajhi N."/>
            <person name="Minhas B.F."/>
            <person name="Madrigal G."/>
            <person name="Bilyk K.T."/>
            <person name="Yoon V."/>
            <person name="Hune M."/>
            <person name="Gregory S."/>
            <person name="Cheng C.H.C."/>
            <person name="Catchen J.M."/>
        </authorList>
    </citation>
    <scope>NUCLEOTIDE SEQUENCE [LARGE SCALE GENOMIC DNA]</scope>
    <source>
        <strain evidence="2">JC2023a</strain>
    </source>
</reference>
<name>A0AAN8GYD0_9TELE</name>
<sequence>MQCGGSVQSAEPAGPSGGLLPAHPPSPAALPSPSSSSLPSSSSSPPLLPPLSPSLLSPVPVRRMRVEVSPSTTSSLLLGP</sequence>
<protein>
    <submittedName>
        <fullName evidence="2">Uncharacterized protein</fullName>
    </submittedName>
</protein>
<dbReference type="Proteomes" id="UP001335648">
    <property type="component" value="Unassembled WGS sequence"/>
</dbReference>
<dbReference type="EMBL" id="JAULUE010002054">
    <property type="protein sequence ID" value="KAK5895478.1"/>
    <property type="molecule type" value="Genomic_DNA"/>
</dbReference>
<comment type="caution">
    <text evidence="2">The sequence shown here is derived from an EMBL/GenBank/DDBJ whole genome shotgun (WGS) entry which is preliminary data.</text>
</comment>
<evidence type="ECO:0000313" key="2">
    <source>
        <dbReference type="EMBL" id="KAK5895478.1"/>
    </source>
</evidence>
<proteinExistence type="predicted"/>
<accession>A0AAN8GYD0</accession>
<evidence type="ECO:0000256" key="1">
    <source>
        <dbReference type="SAM" id="MobiDB-lite"/>
    </source>
</evidence>
<feature type="region of interest" description="Disordered" evidence="1">
    <location>
        <begin position="1"/>
        <end position="61"/>
    </location>
</feature>
<gene>
    <name evidence="2" type="ORF">CesoFtcFv8_012068</name>
</gene>